<proteinExistence type="predicted"/>
<feature type="region of interest" description="Disordered" evidence="1">
    <location>
        <begin position="28"/>
        <end position="59"/>
    </location>
</feature>
<evidence type="ECO:0000256" key="1">
    <source>
        <dbReference type="SAM" id="MobiDB-lite"/>
    </source>
</evidence>
<comment type="caution">
    <text evidence="2">The sequence shown here is derived from an EMBL/GenBank/DDBJ whole genome shotgun (WGS) entry which is preliminary data.</text>
</comment>
<feature type="compositionally biased region" description="Polar residues" evidence="1">
    <location>
        <begin position="40"/>
        <end position="54"/>
    </location>
</feature>
<dbReference type="EMBL" id="CACRXK020000538">
    <property type="protein sequence ID" value="CAB3982758.1"/>
    <property type="molecule type" value="Genomic_DNA"/>
</dbReference>
<dbReference type="Proteomes" id="UP001152795">
    <property type="component" value="Unassembled WGS sequence"/>
</dbReference>
<sequence>MHRNKTKDTLQLPRVIVGENLDENEGISELHDVKNFPSRLRTNSETSQDSVTSEPRNRRRSKRFEDALLKWQEYGNDIIERKPPNFLELKNKSRKGTWICAGGKYNEKSEIDASREKDKLYQKQVKELAGRLSDNLREFQEMHERSAKIELTLKQLKEKAMANLGNEQDFKI</sequence>
<evidence type="ECO:0000313" key="2">
    <source>
        <dbReference type="EMBL" id="CAB3982758.1"/>
    </source>
</evidence>
<dbReference type="AlphaFoldDB" id="A0A7D9HFX4"/>
<reference evidence="2" key="1">
    <citation type="submission" date="2020-04" db="EMBL/GenBank/DDBJ databases">
        <authorList>
            <person name="Alioto T."/>
            <person name="Alioto T."/>
            <person name="Gomez Garrido J."/>
        </authorList>
    </citation>
    <scope>NUCLEOTIDE SEQUENCE</scope>
    <source>
        <strain evidence="2">A484AB</strain>
    </source>
</reference>
<keyword evidence="3" id="KW-1185">Reference proteome</keyword>
<name>A0A7D9HFX4_PARCT</name>
<protein>
    <submittedName>
        <fullName evidence="2">Uncharacterized protein</fullName>
    </submittedName>
</protein>
<accession>A0A7D9HFX4</accession>
<gene>
    <name evidence="2" type="ORF">PACLA_8A013410</name>
</gene>
<evidence type="ECO:0000313" key="3">
    <source>
        <dbReference type="Proteomes" id="UP001152795"/>
    </source>
</evidence>
<organism evidence="2 3">
    <name type="scientific">Paramuricea clavata</name>
    <name type="common">Red gorgonian</name>
    <name type="synonym">Violescent sea-whip</name>
    <dbReference type="NCBI Taxonomy" id="317549"/>
    <lineage>
        <taxon>Eukaryota</taxon>
        <taxon>Metazoa</taxon>
        <taxon>Cnidaria</taxon>
        <taxon>Anthozoa</taxon>
        <taxon>Octocorallia</taxon>
        <taxon>Malacalcyonacea</taxon>
        <taxon>Plexauridae</taxon>
        <taxon>Paramuricea</taxon>
    </lineage>
</organism>